<protein>
    <recommendedName>
        <fullName evidence="4">Pectinesterase inhibitor domain-containing protein</fullName>
    </recommendedName>
</protein>
<name>A0A453S4F3_AEGTS</name>
<dbReference type="Gramene" id="AET7Gv20809900.1">
    <property type="protein sequence ID" value="AET7Gv20809900.1"/>
    <property type="gene ID" value="AET7Gv20809900"/>
</dbReference>
<reference evidence="3" key="1">
    <citation type="journal article" date="2014" name="Science">
        <title>Ancient hybridizations among the ancestral genomes of bread wheat.</title>
        <authorList>
            <consortium name="International Wheat Genome Sequencing Consortium,"/>
            <person name="Marcussen T."/>
            <person name="Sandve S.R."/>
            <person name="Heier L."/>
            <person name="Spannagl M."/>
            <person name="Pfeifer M."/>
            <person name="Jakobsen K.S."/>
            <person name="Wulff B.B."/>
            <person name="Steuernagel B."/>
            <person name="Mayer K.F."/>
            <person name="Olsen O.A."/>
        </authorList>
    </citation>
    <scope>NUCLEOTIDE SEQUENCE [LARGE SCALE GENOMIC DNA]</scope>
    <source>
        <strain evidence="3">cv. AL8/78</strain>
    </source>
</reference>
<evidence type="ECO:0000313" key="3">
    <source>
        <dbReference type="Proteomes" id="UP000015105"/>
    </source>
</evidence>
<reference evidence="2" key="3">
    <citation type="journal article" date="2017" name="Nature">
        <title>Genome sequence of the progenitor of the wheat D genome Aegilops tauschii.</title>
        <authorList>
            <person name="Luo M.C."/>
            <person name="Gu Y.Q."/>
            <person name="Puiu D."/>
            <person name="Wang H."/>
            <person name="Twardziok S.O."/>
            <person name="Deal K.R."/>
            <person name="Huo N."/>
            <person name="Zhu T."/>
            <person name="Wang L."/>
            <person name="Wang Y."/>
            <person name="McGuire P.E."/>
            <person name="Liu S."/>
            <person name="Long H."/>
            <person name="Ramasamy R.K."/>
            <person name="Rodriguez J.C."/>
            <person name="Van S.L."/>
            <person name="Yuan L."/>
            <person name="Wang Z."/>
            <person name="Xia Z."/>
            <person name="Xiao L."/>
            <person name="Anderson O.D."/>
            <person name="Ouyang S."/>
            <person name="Liang Y."/>
            <person name="Zimin A.V."/>
            <person name="Pertea G."/>
            <person name="Qi P."/>
            <person name="Bennetzen J.L."/>
            <person name="Dai X."/>
            <person name="Dawson M.W."/>
            <person name="Muller H.G."/>
            <person name="Kugler K."/>
            <person name="Rivarola-Duarte L."/>
            <person name="Spannagl M."/>
            <person name="Mayer K.F.X."/>
            <person name="Lu F.H."/>
            <person name="Bevan M.W."/>
            <person name="Leroy P."/>
            <person name="Li P."/>
            <person name="You F.M."/>
            <person name="Sun Q."/>
            <person name="Liu Z."/>
            <person name="Lyons E."/>
            <person name="Wicker T."/>
            <person name="Salzberg S.L."/>
            <person name="Devos K.M."/>
            <person name="Dvorak J."/>
        </authorList>
    </citation>
    <scope>NUCLEOTIDE SEQUENCE [LARGE SCALE GENOMIC DNA]</scope>
    <source>
        <strain evidence="2">cv. AL8/78</strain>
    </source>
</reference>
<evidence type="ECO:0000313" key="2">
    <source>
        <dbReference type="EnsemblPlants" id="AET7Gv20809900.1"/>
    </source>
</evidence>
<reference evidence="2" key="5">
    <citation type="journal article" date="2021" name="G3 (Bethesda)">
        <title>Aegilops tauschii genome assembly Aet v5.0 features greater sequence contiguity and improved annotation.</title>
        <authorList>
            <person name="Wang L."/>
            <person name="Zhu T."/>
            <person name="Rodriguez J.C."/>
            <person name="Deal K.R."/>
            <person name="Dubcovsky J."/>
            <person name="McGuire P.E."/>
            <person name="Lux T."/>
            <person name="Spannagl M."/>
            <person name="Mayer K.F.X."/>
            <person name="Baldrich P."/>
            <person name="Meyers B.C."/>
            <person name="Huo N."/>
            <person name="Gu Y.Q."/>
            <person name="Zhou H."/>
            <person name="Devos K.M."/>
            <person name="Bennetzen J.L."/>
            <person name="Unver T."/>
            <person name="Budak H."/>
            <person name="Gulick P.J."/>
            <person name="Galiba G."/>
            <person name="Kalapos B."/>
            <person name="Nelson D.R."/>
            <person name="Li P."/>
            <person name="You F.M."/>
            <person name="Luo M.C."/>
            <person name="Dvorak J."/>
        </authorList>
    </citation>
    <scope>NUCLEOTIDE SEQUENCE [LARGE SCALE GENOMIC DNA]</scope>
    <source>
        <strain evidence="2">cv. AL8/78</strain>
    </source>
</reference>
<evidence type="ECO:0008006" key="4">
    <source>
        <dbReference type="Google" id="ProtNLM"/>
    </source>
</evidence>
<proteinExistence type="predicted"/>
<dbReference type="Proteomes" id="UP000015105">
    <property type="component" value="Chromosome 7D"/>
</dbReference>
<reference evidence="3" key="2">
    <citation type="journal article" date="2017" name="Nat. Plants">
        <title>The Aegilops tauschii genome reveals multiple impacts of transposons.</title>
        <authorList>
            <person name="Zhao G."/>
            <person name="Zou C."/>
            <person name="Li K."/>
            <person name="Wang K."/>
            <person name="Li T."/>
            <person name="Gao L."/>
            <person name="Zhang X."/>
            <person name="Wang H."/>
            <person name="Yang Z."/>
            <person name="Liu X."/>
            <person name="Jiang W."/>
            <person name="Mao L."/>
            <person name="Kong X."/>
            <person name="Jiao Y."/>
            <person name="Jia J."/>
        </authorList>
    </citation>
    <scope>NUCLEOTIDE SEQUENCE [LARGE SCALE GENOMIC DNA]</scope>
    <source>
        <strain evidence="3">cv. AL8/78</strain>
    </source>
</reference>
<dbReference type="PANTHER" id="PTHR34838:SF6">
    <property type="entry name" value="GENOME ASSEMBLY, CHROMOSOME: II"/>
    <property type="match status" value="1"/>
</dbReference>
<keyword evidence="1" id="KW-0472">Membrane</keyword>
<feature type="transmembrane region" description="Helical" evidence="1">
    <location>
        <begin position="21"/>
        <end position="40"/>
    </location>
</feature>
<evidence type="ECO:0000256" key="1">
    <source>
        <dbReference type="SAM" id="Phobius"/>
    </source>
</evidence>
<organism evidence="2 3">
    <name type="scientific">Aegilops tauschii subsp. strangulata</name>
    <name type="common">Goatgrass</name>
    <dbReference type="NCBI Taxonomy" id="200361"/>
    <lineage>
        <taxon>Eukaryota</taxon>
        <taxon>Viridiplantae</taxon>
        <taxon>Streptophyta</taxon>
        <taxon>Embryophyta</taxon>
        <taxon>Tracheophyta</taxon>
        <taxon>Spermatophyta</taxon>
        <taxon>Magnoliopsida</taxon>
        <taxon>Liliopsida</taxon>
        <taxon>Poales</taxon>
        <taxon>Poaceae</taxon>
        <taxon>BOP clade</taxon>
        <taxon>Pooideae</taxon>
        <taxon>Triticodae</taxon>
        <taxon>Triticeae</taxon>
        <taxon>Triticinae</taxon>
        <taxon>Aegilops</taxon>
    </lineage>
</organism>
<dbReference type="EnsemblPlants" id="AET7Gv20809900.1">
    <property type="protein sequence ID" value="AET7Gv20809900.1"/>
    <property type="gene ID" value="AET7Gv20809900"/>
</dbReference>
<dbReference type="PANTHER" id="PTHR34838">
    <property type="entry name" value="OS08G0142100 PROTEIN-RELATED"/>
    <property type="match status" value="1"/>
</dbReference>
<dbReference type="InterPro" id="IPR035513">
    <property type="entry name" value="Invertase/methylesterase_inhib"/>
</dbReference>
<dbReference type="AlphaFoldDB" id="A0A453S4F3"/>
<keyword evidence="1" id="KW-1133">Transmembrane helix</keyword>
<dbReference type="Gene3D" id="1.20.140.40">
    <property type="entry name" value="Invertase/pectin methylesterase inhibitor family protein"/>
    <property type="match status" value="1"/>
</dbReference>
<reference evidence="2" key="4">
    <citation type="submission" date="2019-03" db="UniProtKB">
        <authorList>
            <consortium name="EnsemblPlants"/>
        </authorList>
    </citation>
    <scope>IDENTIFICATION</scope>
</reference>
<keyword evidence="3" id="KW-1185">Reference proteome</keyword>
<keyword evidence="1" id="KW-0812">Transmembrane</keyword>
<dbReference type="SUPFAM" id="SSF101148">
    <property type="entry name" value="Plant invertase/pectin methylesterase inhibitor"/>
    <property type="match status" value="1"/>
</dbReference>
<sequence>RNSIKAATCCLNDHITKKMKTLTYFLALCLATTTLLFTGGKSCPHDPVLTVAAACHQVSGGQPMLELCTKTLHAAANDKADAVSSYAYRGAAAAVQSCVDTERAGSQLLRNPSLPKQLQAAYNHCIDRYGVAHKKINAIGQALYSCGFPKTFRQDCADAAAAIDDCARNLQAADPSSPLYKLALTGRELTAVTCSLALLGEAGH</sequence>
<accession>A0A453S4F3</accession>